<reference evidence="3" key="1">
    <citation type="submission" date="2016-06" db="UniProtKB">
        <authorList>
            <consortium name="WormBaseParasite"/>
        </authorList>
    </citation>
    <scope>IDENTIFICATION</scope>
</reference>
<name>A0A183ARD0_9TREM</name>
<evidence type="ECO:0000313" key="1">
    <source>
        <dbReference type="EMBL" id="VDP85514.1"/>
    </source>
</evidence>
<reference evidence="1 2" key="2">
    <citation type="submission" date="2018-11" db="EMBL/GenBank/DDBJ databases">
        <authorList>
            <consortium name="Pathogen Informatics"/>
        </authorList>
    </citation>
    <scope>NUCLEOTIDE SEQUENCE [LARGE SCALE GENOMIC DNA]</scope>
    <source>
        <strain evidence="1 2">Egypt</strain>
    </source>
</reference>
<accession>A0A183ARD0</accession>
<proteinExistence type="predicted"/>
<dbReference type="EMBL" id="UZAN01047542">
    <property type="protein sequence ID" value="VDP85514.1"/>
    <property type="molecule type" value="Genomic_DNA"/>
</dbReference>
<gene>
    <name evidence="1" type="ORF">ECPE_LOCUS9515</name>
</gene>
<organism evidence="3">
    <name type="scientific">Echinostoma caproni</name>
    <dbReference type="NCBI Taxonomy" id="27848"/>
    <lineage>
        <taxon>Eukaryota</taxon>
        <taxon>Metazoa</taxon>
        <taxon>Spiralia</taxon>
        <taxon>Lophotrochozoa</taxon>
        <taxon>Platyhelminthes</taxon>
        <taxon>Trematoda</taxon>
        <taxon>Digenea</taxon>
        <taxon>Plagiorchiida</taxon>
        <taxon>Echinostomata</taxon>
        <taxon>Echinostomatoidea</taxon>
        <taxon>Echinostomatidae</taxon>
        <taxon>Echinostoma</taxon>
    </lineage>
</organism>
<dbReference type="Proteomes" id="UP000272942">
    <property type="component" value="Unassembled WGS sequence"/>
</dbReference>
<evidence type="ECO:0000313" key="3">
    <source>
        <dbReference type="WBParaSite" id="ECPE_0000954401-mRNA-1"/>
    </source>
</evidence>
<dbReference type="AlphaFoldDB" id="A0A183ARD0"/>
<keyword evidence="2" id="KW-1185">Reference proteome</keyword>
<protein>
    <submittedName>
        <fullName evidence="1 3">Uncharacterized protein</fullName>
    </submittedName>
</protein>
<evidence type="ECO:0000313" key="2">
    <source>
        <dbReference type="Proteomes" id="UP000272942"/>
    </source>
</evidence>
<dbReference type="WBParaSite" id="ECPE_0000954401-mRNA-1">
    <property type="protein sequence ID" value="ECPE_0000954401-mRNA-1"/>
    <property type="gene ID" value="ECPE_0000954401"/>
</dbReference>
<sequence length="71" mass="7804">MPDVLGRIQSRYMKSFPGGVGGGAHAVADAADCNNGWTKTRLWCCFHSATVKNQARFDFQMPGEKKTERGI</sequence>